<dbReference type="AlphaFoldDB" id="A0A8B8AZC3"/>
<protein>
    <submittedName>
        <fullName evidence="4">Uncharacterized protein LOC111106220</fullName>
    </submittedName>
</protein>
<organism evidence="3 4">
    <name type="scientific">Crassostrea virginica</name>
    <name type="common">Eastern oyster</name>
    <dbReference type="NCBI Taxonomy" id="6565"/>
    <lineage>
        <taxon>Eukaryota</taxon>
        <taxon>Metazoa</taxon>
        <taxon>Spiralia</taxon>
        <taxon>Lophotrochozoa</taxon>
        <taxon>Mollusca</taxon>
        <taxon>Bivalvia</taxon>
        <taxon>Autobranchia</taxon>
        <taxon>Pteriomorphia</taxon>
        <taxon>Ostreida</taxon>
        <taxon>Ostreoidea</taxon>
        <taxon>Ostreidae</taxon>
        <taxon>Crassostrea</taxon>
    </lineage>
</organism>
<keyword evidence="3" id="KW-1185">Reference proteome</keyword>
<dbReference type="KEGG" id="cvn:111106220"/>
<dbReference type="GeneID" id="111106220"/>
<keyword evidence="1" id="KW-0812">Transmembrane</keyword>
<gene>
    <name evidence="4" type="primary">LOC111106220</name>
</gene>
<keyword evidence="1" id="KW-0472">Membrane</keyword>
<sequence length="215" mass="24072">MTLIGLCIIWLFLGFIEMGSISLEMNNTLTDCDNGYIEIRCDVDGELLSEIYGISLKRYDGDVATLSEDDVIKGKVLANRSGVTVNSLLSDGGLSYLSIRIVSPWVNVLKDKGPYQCLLFAIGRHIEDANEETKMEILNITDIDCSQPTTEIYFTNSTSTVDTQSNKNTKPEKNNIGMYREFSVVTGVVICCILLLIMVREIRIYYCTSEDIVYV</sequence>
<feature type="signal peptide" evidence="2">
    <location>
        <begin position="1"/>
        <end position="22"/>
    </location>
</feature>
<evidence type="ECO:0000256" key="2">
    <source>
        <dbReference type="SAM" id="SignalP"/>
    </source>
</evidence>
<name>A0A8B8AZC3_CRAVI</name>
<evidence type="ECO:0000256" key="1">
    <source>
        <dbReference type="SAM" id="Phobius"/>
    </source>
</evidence>
<evidence type="ECO:0000313" key="4">
    <source>
        <dbReference type="RefSeq" id="XP_022296512.1"/>
    </source>
</evidence>
<keyword evidence="1" id="KW-1133">Transmembrane helix</keyword>
<proteinExistence type="predicted"/>
<evidence type="ECO:0000313" key="3">
    <source>
        <dbReference type="Proteomes" id="UP000694844"/>
    </source>
</evidence>
<keyword evidence="2" id="KW-0732">Signal</keyword>
<dbReference type="RefSeq" id="XP_022296512.1">
    <property type="nucleotide sequence ID" value="XM_022440804.1"/>
</dbReference>
<feature type="transmembrane region" description="Helical" evidence="1">
    <location>
        <begin position="182"/>
        <end position="199"/>
    </location>
</feature>
<feature type="chain" id="PRO_5033989434" evidence="2">
    <location>
        <begin position="23"/>
        <end position="215"/>
    </location>
</feature>
<dbReference type="Proteomes" id="UP000694844">
    <property type="component" value="Chromosome 8"/>
</dbReference>
<reference evidence="4" key="1">
    <citation type="submission" date="2025-08" db="UniProtKB">
        <authorList>
            <consortium name="RefSeq"/>
        </authorList>
    </citation>
    <scope>IDENTIFICATION</scope>
    <source>
        <tissue evidence="4">Whole sample</tissue>
    </source>
</reference>
<accession>A0A8B8AZC3</accession>